<protein>
    <submittedName>
        <fullName evidence="3">SDR family oxidoreductase</fullName>
    </submittedName>
</protein>
<dbReference type="Pfam" id="PF13561">
    <property type="entry name" value="adh_short_C2"/>
    <property type="match status" value="1"/>
</dbReference>
<dbReference type="PANTHER" id="PTHR42879:SF2">
    <property type="entry name" value="3-OXOACYL-[ACYL-CARRIER-PROTEIN] REDUCTASE FABG"/>
    <property type="match status" value="1"/>
</dbReference>
<dbReference type="PRINTS" id="PR00081">
    <property type="entry name" value="GDHRDH"/>
</dbReference>
<evidence type="ECO:0000313" key="3">
    <source>
        <dbReference type="EMBL" id="TYS84881.1"/>
    </source>
</evidence>
<dbReference type="NCBIfam" id="NF047420">
    <property type="entry name" value="EF_P_mod_YmfI"/>
    <property type="match status" value="1"/>
</dbReference>
<dbReference type="CDD" id="cd05233">
    <property type="entry name" value="SDR_c"/>
    <property type="match status" value="1"/>
</dbReference>
<proteinExistence type="inferred from homology"/>
<organism evidence="3 4">
    <name type="scientific">Rossellomorea aquimaris</name>
    <dbReference type="NCBI Taxonomy" id="189382"/>
    <lineage>
        <taxon>Bacteria</taxon>
        <taxon>Bacillati</taxon>
        <taxon>Bacillota</taxon>
        <taxon>Bacilli</taxon>
        <taxon>Bacillales</taxon>
        <taxon>Bacillaceae</taxon>
        <taxon>Rossellomorea</taxon>
    </lineage>
</organism>
<dbReference type="SUPFAM" id="SSF51735">
    <property type="entry name" value="NAD(P)-binding Rossmann-fold domains"/>
    <property type="match status" value="1"/>
</dbReference>
<reference evidence="3 4" key="1">
    <citation type="submission" date="2019-08" db="EMBL/GenBank/DDBJ databases">
        <title>Bacillus genomes from the desert of Cuatro Cienegas, Coahuila.</title>
        <authorList>
            <person name="Olmedo-Alvarez G."/>
        </authorList>
    </citation>
    <scope>NUCLEOTIDE SEQUENCE [LARGE SCALE GENOMIC DNA]</scope>
    <source>
        <strain evidence="3 4">CH87b_3T</strain>
    </source>
</reference>
<dbReference type="EMBL" id="VTEZ01000004">
    <property type="protein sequence ID" value="TYS84881.1"/>
    <property type="molecule type" value="Genomic_DNA"/>
</dbReference>
<dbReference type="AlphaFoldDB" id="A0A5D4TV77"/>
<dbReference type="OrthoDB" id="9803333at2"/>
<gene>
    <name evidence="3" type="ORF">FZC85_16125</name>
</gene>
<evidence type="ECO:0000256" key="2">
    <source>
        <dbReference type="ARBA" id="ARBA00023002"/>
    </source>
</evidence>
<dbReference type="FunFam" id="3.40.50.720:FF:000173">
    <property type="entry name" value="3-oxoacyl-[acyl-carrier protein] reductase"/>
    <property type="match status" value="1"/>
</dbReference>
<evidence type="ECO:0000256" key="1">
    <source>
        <dbReference type="ARBA" id="ARBA00006484"/>
    </source>
</evidence>
<dbReference type="InterPro" id="IPR036291">
    <property type="entry name" value="NAD(P)-bd_dom_sf"/>
</dbReference>
<name>A0A5D4TV77_9BACI</name>
<comment type="caution">
    <text evidence="3">The sequence shown here is derived from an EMBL/GenBank/DDBJ whole genome shotgun (WGS) entry which is preliminary data.</text>
</comment>
<dbReference type="InterPro" id="IPR050259">
    <property type="entry name" value="SDR"/>
</dbReference>
<accession>A0A5D4TV77</accession>
<sequence>MWTLRWKQMKYALITGASGGIGSSTALSLAEEGWNLYLHYHTNEKAITDLIHKVEKLGVEAIPIRANLALPKEVGSLVNSIFQLDAIIYSSGNSSWGMFQDQTEEEVDYLINVHVKSPLLLIQKLLPKLIDRKGSIVMVSSIWGQIGGACEVVYSTVKGAQLAFVKSLSKELALSGVRINAIAPGAVDTSMMGSFSEGELEALREEIPMGRFARADEVSGSIQFLTSPKSSYITGQTISINGGWHT</sequence>
<dbReference type="Proteomes" id="UP000324269">
    <property type="component" value="Unassembled WGS sequence"/>
</dbReference>
<evidence type="ECO:0000313" key="4">
    <source>
        <dbReference type="Proteomes" id="UP000324269"/>
    </source>
</evidence>
<dbReference type="GO" id="GO:0016491">
    <property type="term" value="F:oxidoreductase activity"/>
    <property type="evidence" value="ECO:0007669"/>
    <property type="project" value="UniProtKB-KW"/>
</dbReference>
<dbReference type="Gene3D" id="3.40.50.720">
    <property type="entry name" value="NAD(P)-binding Rossmann-like Domain"/>
    <property type="match status" value="1"/>
</dbReference>
<keyword evidence="2" id="KW-0560">Oxidoreductase</keyword>
<dbReference type="InterPro" id="IPR002347">
    <property type="entry name" value="SDR_fam"/>
</dbReference>
<dbReference type="PANTHER" id="PTHR42879">
    <property type="entry name" value="3-OXOACYL-(ACYL-CARRIER-PROTEIN) REDUCTASE"/>
    <property type="match status" value="1"/>
</dbReference>
<comment type="similarity">
    <text evidence="1">Belongs to the short-chain dehydrogenases/reductases (SDR) family.</text>
</comment>